<dbReference type="InterPro" id="IPR030673">
    <property type="entry name" value="PyroPPase_GppA_Ppx"/>
</dbReference>
<dbReference type="Gene3D" id="3.30.420.150">
    <property type="entry name" value="Exopolyphosphatase. Domain 2"/>
    <property type="match status" value="1"/>
</dbReference>
<evidence type="ECO:0000313" key="5">
    <source>
        <dbReference type="Proteomes" id="UP000823934"/>
    </source>
</evidence>
<dbReference type="Proteomes" id="UP000823934">
    <property type="component" value="Unassembled WGS sequence"/>
</dbReference>
<dbReference type="Pfam" id="PF02541">
    <property type="entry name" value="Ppx-GppA"/>
    <property type="match status" value="1"/>
</dbReference>
<gene>
    <name evidence="4" type="ORF">H9889_09140</name>
</gene>
<feature type="domain" description="Ppx/GppA phosphatase C-terminal" evidence="3">
    <location>
        <begin position="308"/>
        <end position="480"/>
    </location>
</feature>
<reference evidence="4" key="1">
    <citation type="journal article" date="2021" name="PeerJ">
        <title>Extensive microbial diversity within the chicken gut microbiome revealed by metagenomics and culture.</title>
        <authorList>
            <person name="Gilroy R."/>
            <person name="Ravi A."/>
            <person name="Getino M."/>
            <person name="Pursley I."/>
            <person name="Horton D.L."/>
            <person name="Alikhan N.F."/>
            <person name="Baker D."/>
            <person name="Gharbi K."/>
            <person name="Hall N."/>
            <person name="Watson M."/>
            <person name="Adriaenssens E.M."/>
            <person name="Foster-Nyarko E."/>
            <person name="Jarju S."/>
            <person name="Secka A."/>
            <person name="Antonio M."/>
            <person name="Oren A."/>
            <person name="Chaudhuri R.R."/>
            <person name="La Ragione R."/>
            <person name="Hildebrand F."/>
            <person name="Pallen M.J."/>
        </authorList>
    </citation>
    <scope>NUCLEOTIDE SEQUENCE</scope>
    <source>
        <strain evidence="4">CHK160-9182</strain>
    </source>
</reference>
<dbReference type="InterPro" id="IPR048950">
    <property type="entry name" value="Ppx_GppA_C"/>
</dbReference>
<dbReference type="Gene3D" id="1.10.3210.10">
    <property type="entry name" value="Hypothetical protein af1432"/>
    <property type="match status" value="1"/>
</dbReference>
<name>A0A9D1Q7H3_9GAMM</name>
<evidence type="ECO:0000313" key="4">
    <source>
        <dbReference type="EMBL" id="HIW07469.1"/>
    </source>
</evidence>
<dbReference type="PIRSF" id="PIRSF001267">
    <property type="entry name" value="Pyrophosphatase_GppA_Ppx"/>
    <property type="match status" value="1"/>
</dbReference>
<dbReference type="InterPro" id="IPR050273">
    <property type="entry name" value="GppA/Ppx_hydrolase"/>
</dbReference>
<keyword evidence="1" id="KW-0378">Hydrolase</keyword>
<dbReference type="PANTHER" id="PTHR30005">
    <property type="entry name" value="EXOPOLYPHOSPHATASE"/>
    <property type="match status" value="1"/>
</dbReference>
<comment type="caution">
    <text evidence="4">The sequence shown here is derived from an EMBL/GenBank/DDBJ whole genome shotgun (WGS) entry which is preliminary data.</text>
</comment>
<dbReference type="EMBL" id="DXHP01000197">
    <property type="protein sequence ID" value="HIW07469.1"/>
    <property type="molecule type" value="Genomic_DNA"/>
</dbReference>
<dbReference type="GO" id="GO:0016462">
    <property type="term" value="F:pyrophosphatase activity"/>
    <property type="evidence" value="ECO:0007669"/>
    <property type="project" value="TreeGrafter"/>
</dbReference>
<organism evidence="4 5">
    <name type="scientific">Candidatus Ignatzschineria merdigallinarum</name>
    <dbReference type="NCBI Taxonomy" id="2838621"/>
    <lineage>
        <taxon>Bacteria</taxon>
        <taxon>Pseudomonadati</taxon>
        <taxon>Pseudomonadota</taxon>
        <taxon>Gammaproteobacteria</taxon>
        <taxon>Cardiobacteriales</taxon>
        <taxon>Ignatzschineriaceae</taxon>
        <taxon>Ignatzschineria</taxon>
    </lineage>
</organism>
<proteinExistence type="predicted"/>
<dbReference type="SUPFAM" id="SSF53067">
    <property type="entry name" value="Actin-like ATPase domain"/>
    <property type="match status" value="2"/>
</dbReference>
<accession>A0A9D1Q7H3</accession>
<evidence type="ECO:0000259" key="2">
    <source>
        <dbReference type="Pfam" id="PF02541"/>
    </source>
</evidence>
<dbReference type="PANTHER" id="PTHR30005:SF0">
    <property type="entry name" value="RETROGRADE REGULATION PROTEIN 2"/>
    <property type="match status" value="1"/>
</dbReference>
<dbReference type="InterPro" id="IPR043129">
    <property type="entry name" value="ATPase_NBD"/>
</dbReference>
<dbReference type="CDD" id="cd24053">
    <property type="entry name" value="ASKHA_NBD_EcPPX-GppA-like"/>
    <property type="match status" value="1"/>
</dbReference>
<evidence type="ECO:0000256" key="1">
    <source>
        <dbReference type="ARBA" id="ARBA00022801"/>
    </source>
</evidence>
<sequence length="492" mass="55627">MKDHIYAVIDLGSNSFHMAVMQEDNGRILVLDRIKEMVQLGYGLLDGGGIDPIVRERALHCLRKFRERLANIAPENRRAVGTLTLRKMKDPSFIQEAEAALGMPIDIISGREEARLIYLGVSQYANVTDKDLFVMDIGGGSTEFILGRENTIKEAYSRDVGCVNMTRKFFPDGEISQAAYDQALMYVASELQSLRYLMPYQDACFVGASGTIRTIGELLSYIGLQDELITGEALKRLARKFVDLGSNKKIAKFFDLSELRADVMPAGLVILQSAFKILSIKEMSVTNVALREGMLFDLLGRVQQKDRRDETISSLITRIGADEDQARRVAITSLKLAKMLKDPAGNKVNLEDVALRYLKWASYLHEIGLSISHHRQYKHAAYLVEHADLDGFSKQDQKILATIIYNHQRKIDLDDFVGMPEYVLLITLLLRVSVLFNRGRYLQESPDVEVVVADREIKLSFGKGWLRDHPLFKEDLHSEQKFLHQAGIALNW</sequence>
<dbReference type="InterPro" id="IPR003695">
    <property type="entry name" value="Ppx_GppA_N"/>
</dbReference>
<protein>
    <submittedName>
        <fullName evidence="4">Ppx/GppA family phosphatase</fullName>
    </submittedName>
</protein>
<dbReference type="SUPFAM" id="SSF109604">
    <property type="entry name" value="HD-domain/PDEase-like"/>
    <property type="match status" value="1"/>
</dbReference>
<evidence type="ECO:0000259" key="3">
    <source>
        <dbReference type="Pfam" id="PF21447"/>
    </source>
</evidence>
<reference evidence="4" key="2">
    <citation type="submission" date="2021-04" db="EMBL/GenBank/DDBJ databases">
        <authorList>
            <person name="Gilroy R."/>
        </authorList>
    </citation>
    <scope>NUCLEOTIDE SEQUENCE</scope>
    <source>
        <strain evidence="4">CHK160-9182</strain>
    </source>
</reference>
<feature type="domain" description="Ppx/GppA phosphatase N-terminal" evidence="2">
    <location>
        <begin position="20"/>
        <end position="300"/>
    </location>
</feature>
<dbReference type="Gene3D" id="3.30.420.40">
    <property type="match status" value="1"/>
</dbReference>
<dbReference type="AlphaFoldDB" id="A0A9D1Q7H3"/>
<dbReference type="Pfam" id="PF21447">
    <property type="entry name" value="Ppx-GppA_III"/>
    <property type="match status" value="1"/>
</dbReference>